<keyword evidence="5 8" id="KW-0472">Membrane</keyword>
<comment type="subcellular location">
    <subcellularLocation>
        <location evidence="1">Cell membrane</location>
        <topology evidence="1">Multi-pass membrane protein</topology>
    </subcellularLocation>
</comment>
<evidence type="ECO:0000256" key="6">
    <source>
        <dbReference type="ARBA" id="ARBA00023170"/>
    </source>
</evidence>
<dbReference type="GO" id="GO:0005886">
    <property type="term" value="C:plasma membrane"/>
    <property type="evidence" value="ECO:0007669"/>
    <property type="project" value="UniProtKB-SubCell"/>
</dbReference>
<organism evidence="9 10">
    <name type="scientific">Drosophila busckii</name>
    <name type="common">Fruit fly</name>
    <dbReference type="NCBI Taxonomy" id="30019"/>
    <lineage>
        <taxon>Eukaryota</taxon>
        <taxon>Metazoa</taxon>
        <taxon>Ecdysozoa</taxon>
        <taxon>Arthropoda</taxon>
        <taxon>Hexapoda</taxon>
        <taxon>Insecta</taxon>
        <taxon>Pterygota</taxon>
        <taxon>Neoptera</taxon>
        <taxon>Endopterygota</taxon>
        <taxon>Diptera</taxon>
        <taxon>Brachycera</taxon>
        <taxon>Muscomorpha</taxon>
        <taxon>Ephydroidea</taxon>
        <taxon>Drosophilidae</taxon>
        <taxon>Drosophila</taxon>
    </lineage>
</organism>
<reference evidence="9 10" key="1">
    <citation type="submission" date="2015-08" db="EMBL/GenBank/DDBJ databases">
        <title>Ancestral chromatin configuration constrains chromatin evolution on differentiating sex chromosomes in Drosophila.</title>
        <authorList>
            <person name="Zhou Q."/>
            <person name="Bachtrog D."/>
        </authorList>
    </citation>
    <scope>NUCLEOTIDE SEQUENCE [LARGE SCALE GENOMIC DNA]</scope>
    <source>
        <tissue evidence="9">Whole larvae</tissue>
    </source>
</reference>
<gene>
    <name evidence="9" type="ORF">Dbus_chr2Rg2307</name>
</gene>
<evidence type="ECO:0000256" key="7">
    <source>
        <dbReference type="ARBA" id="ARBA00023180"/>
    </source>
</evidence>
<evidence type="ECO:0000256" key="4">
    <source>
        <dbReference type="ARBA" id="ARBA00022989"/>
    </source>
</evidence>
<dbReference type="PANTHER" id="PTHR42643">
    <property type="entry name" value="IONOTROPIC RECEPTOR 20A-RELATED"/>
    <property type="match status" value="1"/>
</dbReference>
<keyword evidence="2" id="KW-1003">Cell membrane</keyword>
<dbReference type="Proteomes" id="UP000494163">
    <property type="component" value="Chromosome 2R"/>
</dbReference>
<evidence type="ECO:0000256" key="1">
    <source>
        <dbReference type="ARBA" id="ARBA00004651"/>
    </source>
</evidence>
<evidence type="ECO:0000256" key="8">
    <source>
        <dbReference type="SAM" id="Phobius"/>
    </source>
</evidence>
<dbReference type="AlphaFoldDB" id="A0A0M4E7M3"/>
<dbReference type="InterPro" id="IPR052192">
    <property type="entry name" value="Insect_Ionotropic_Sensory_Rcpt"/>
</dbReference>
<dbReference type="STRING" id="30019.A0A0M4E7M3"/>
<dbReference type="OMA" id="HMTSFDM"/>
<keyword evidence="10" id="KW-1185">Reference proteome</keyword>
<keyword evidence="3 8" id="KW-0812">Transmembrane</keyword>
<dbReference type="PANTHER" id="PTHR42643:SF41">
    <property type="entry name" value="IONOTROPIC RECEPTOR 20A-RELATED"/>
    <property type="match status" value="1"/>
</dbReference>
<keyword evidence="6" id="KW-0675">Receptor</keyword>
<dbReference type="OrthoDB" id="8044407at2759"/>
<proteinExistence type="predicted"/>
<keyword evidence="7" id="KW-0325">Glycoprotein</keyword>
<protein>
    <submittedName>
        <fullName evidence="9">Ir56b</fullName>
    </submittedName>
</protein>
<accession>A0A0M4E7M3</accession>
<feature type="transmembrane region" description="Helical" evidence="8">
    <location>
        <begin position="187"/>
        <end position="205"/>
    </location>
</feature>
<keyword evidence="4 8" id="KW-1133">Transmembrane helix</keyword>
<evidence type="ECO:0000256" key="2">
    <source>
        <dbReference type="ARBA" id="ARBA00022475"/>
    </source>
</evidence>
<evidence type="ECO:0000313" key="9">
    <source>
        <dbReference type="EMBL" id="ALC42728.1"/>
    </source>
</evidence>
<evidence type="ECO:0000313" key="10">
    <source>
        <dbReference type="Proteomes" id="UP000494163"/>
    </source>
</evidence>
<feature type="transmembrane region" description="Helical" evidence="8">
    <location>
        <begin position="127"/>
        <end position="147"/>
    </location>
</feature>
<dbReference type="EMBL" id="CP012524">
    <property type="protein sequence ID" value="ALC42728.1"/>
    <property type="molecule type" value="Genomic_DNA"/>
</dbReference>
<name>A0A0M4E7M3_DROBS</name>
<sequence length="263" mass="31072">MLQEGIHTPFSSDIPHAFVYEDKNRSTVYYCGPYVQSLKNFAEAFKYQLYLEHVDSLPKKSMLQNQLAYGEYNVSLHGVIMRPRQDEPMYDVTQYSYPIEVMTNCVMVPLAPELPKWMYMVWPLGRYVWTTLFLSIFYVALLLRFVHWGEPIVRSYTRNLLHAMALIMYSPNMNLKVKMEQPPLRMWIFYTLLYTQGFILTNYHISHMTSFDMKPVFVKPINTWSDLIESKLRIIIPDTLLEELRLLPVVDTSSLNAQFEPRI</sequence>
<evidence type="ECO:0000256" key="3">
    <source>
        <dbReference type="ARBA" id="ARBA00022692"/>
    </source>
</evidence>
<evidence type="ECO:0000256" key="5">
    <source>
        <dbReference type="ARBA" id="ARBA00023136"/>
    </source>
</evidence>